<sequence>MSDDEDETNLGDVDLVDDHEKDEWTNEDAEDSSSEEDEQYKKLKNYNMKMLKIKNLKLLHFVPVKKDGENGNDADDANNEKKDDEALWSISDDEEEDKEAANKPLVGPGKRKKRDDEEGEDTAQGGTEDDKNKASKRRRLNDGSVLSGTALIPPKEDSKLQNLREDVLSILKKYAKSGIDTHDLWEKLRAIHSTEKGKFKEELAKILKEVGTRKPNCQLWFLKKQYQ</sequence>
<dbReference type="EMBL" id="ASPP01005624">
    <property type="protein sequence ID" value="ETO30204.1"/>
    <property type="molecule type" value="Genomic_DNA"/>
</dbReference>
<gene>
    <name evidence="2" type="ORF">RFI_06918</name>
</gene>
<protein>
    <submittedName>
        <fullName evidence="2">Nucleolin</fullName>
    </submittedName>
</protein>
<dbReference type="AlphaFoldDB" id="X6NWJ8"/>
<keyword evidence="3" id="KW-1185">Reference proteome</keyword>
<dbReference type="Proteomes" id="UP000023152">
    <property type="component" value="Unassembled WGS sequence"/>
</dbReference>
<feature type="compositionally biased region" description="Acidic residues" evidence="1">
    <location>
        <begin position="25"/>
        <end position="38"/>
    </location>
</feature>
<accession>X6NWJ8</accession>
<proteinExistence type="predicted"/>
<feature type="region of interest" description="Disordered" evidence="1">
    <location>
        <begin position="65"/>
        <end position="153"/>
    </location>
</feature>
<comment type="caution">
    <text evidence="2">The sequence shown here is derived from an EMBL/GenBank/DDBJ whole genome shotgun (WGS) entry which is preliminary data.</text>
</comment>
<name>X6NWJ8_RETFI</name>
<reference evidence="2 3" key="1">
    <citation type="journal article" date="2013" name="Curr. Biol.">
        <title>The Genome of the Foraminiferan Reticulomyxa filosa.</title>
        <authorList>
            <person name="Glockner G."/>
            <person name="Hulsmann N."/>
            <person name="Schleicher M."/>
            <person name="Noegel A.A."/>
            <person name="Eichinger L."/>
            <person name="Gallinger C."/>
            <person name="Pawlowski J."/>
            <person name="Sierra R."/>
            <person name="Euteneuer U."/>
            <person name="Pillet L."/>
            <person name="Moustafa A."/>
            <person name="Platzer M."/>
            <person name="Groth M."/>
            <person name="Szafranski K."/>
            <person name="Schliwa M."/>
        </authorList>
    </citation>
    <scope>NUCLEOTIDE SEQUENCE [LARGE SCALE GENOMIC DNA]</scope>
</reference>
<organism evidence="2 3">
    <name type="scientific">Reticulomyxa filosa</name>
    <dbReference type="NCBI Taxonomy" id="46433"/>
    <lineage>
        <taxon>Eukaryota</taxon>
        <taxon>Sar</taxon>
        <taxon>Rhizaria</taxon>
        <taxon>Retaria</taxon>
        <taxon>Foraminifera</taxon>
        <taxon>Monothalamids</taxon>
        <taxon>Reticulomyxidae</taxon>
        <taxon>Reticulomyxa</taxon>
    </lineage>
</organism>
<feature type="compositionally biased region" description="Acidic residues" evidence="1">
    <location>
        <begin position="1"/>
        <end position="15"/>
    </location>
</feature>
<evidence type="ECO:0000256" key="1">
    <source>
        <dbReference type="SAM" id="MobiDB-lite"/>
    </source>
</evidence>
<feature type="region of interest" description="Disordered" evidence="1">
    <location>
        <begin position="1"/>
        <end position="40"/>
    </location>
</feature>
<evidence type="ECO:0000313" key="3">
    <source>
        <dbReference type="Proteomes" id="UP000023152"/>
    </source>
</evidence>
<evidence type="ECO:0000313" key="2">
    <source>
        <dbReference type="EMBL" id="ETO30204.1"/>
    </source>
</evidence>